<dbReference type="Proteomes" id="UP000034410">
    <property type="component" value="Chromosome"/>
</dbReference>
<dbReference type="AlphaFoldDB" id="A0A0F7JYQ2"/>
<feature type="chain" id="PRO_5002517323" evidence="1">
    <location>
        <begin position="25"/>
        <end position="72"/>
    </location>
</feature>
<dbReference type="EMBL" id="CP011412">
    <property type="protein sequence ID" value="AKH21471.1"/>
    <property type="molecule type" value="Genomic_DNA"/>
</dbReference>
<evidence type="ECO:0000313" key="2">
    <source>
        <dbReference type="EMBL" id="AKH21471.1"/>
    </source>
</evidence>
<dbReference type="RefSeq" id="WP_046860396.1">
    <property type="nucleotide sequence ID" value="NZ_CP011412.1"/>
</dbReference>
<name>A0A0F7JYQ2_9GAMM</name>
<keyword evidence="1" id="KW-0732">Signal</keyword>
<reference evidence="2 3" key="1">
    <citation type="journal article" date="2015" name="Genome Announc.">
        <title>Complete Genome Sequence of Sedimenticola thiotaurini Strain SIP-G1, a Polyphosphate- and Polyhydroxyalkanoate-Accumulating Sulfur-Oxidizing Gammaproteobacterium Isolated from Salt Marsh Sediments.</title>
        <authorList>
            <person name="Flood B.E."/>
            <person name="Jones D.S."/>
            <person name="Bailey J.V."/>
        </authorList>
    </citation>
    <scope>NUCLEOTIDE SEQUENCE [LARGE SCALE GENOMIC DNA]</scope>
    <source>
        <strain evidence="2 3">SIP-G1</strain>
    </source>
</reference>
<dbReference type="OrthoDB" id="9940060at2"/>
<dbReference type="KEGG" id="seds:AAY24_15180"/>
<gene>
    <name evidence="2" type="ORF">AAY24_15180</name>
</gene>
<keyword evidence="3" id="KW-1185">Reference proteome</keyword>
<sequence length="72" mass="8095">MKRASLYSLLMLLFACSISGTAFSEESQDNLEQRCREFAKEDGVPAAELADYLKECIESLKEEDADKPEKSD</sequence>
<accession>A0A0F7JYQ2</accession>
<dbReference type="PROSITE" id="PS51257">
    <property type="entry name" value="PROKAR_LIPOPROTEIN"/>
    <property type="match status" value="1"/>
</dbReference>
<organism evidence="2 3">
    <name type="scientific">Sedimenticola thiotaurini</name>
    <dbReference type="NCBI Taxonomy" id="1543721"/>
    <lineage>
        <taxon>Bacteria</taxon>
        <taxon>Pseudomonadati</taxon>
        <taxon>Pseudomonadota</taxon>
        <taxon>Gammaproteobacteria</taxon>
        <taxon>Chromatiales</taxon>
        <taxon>Sedimenticolaceae</taxon>
        <taxon>Sedimenticola</taxon>
    </lineage>
</organism>
<protein>
    <submittedName>
        <fullName evidence="2">Uncharacterized protein</fullName>
    </submittedName>
</protein>
<proteinExistence type="predicted"/>
<evidence type="ECO:0000313" key="3">
    <source>
        <dbReference type="Proteomes" id="UP000034410"/>
    </source>
</evidence>
<evidence type="ECO:0000256" key="1">
    <source>
        <dbReference type="SAM" id="SignalP"/>
    </source>
</evidence>
<feature type="signal peptide" evidence="1">
    <location>
        <begin position="1"/>
        <end position="24"/>
    </location>
</feature>